<reference evidence="1 2" key="1">
    <citation type="submission" date="2024-10" db="EMBL/GenBank/DDBJ databases">
        <title>The Natural Products Discovery Center: Release of the First 8490 Sequenced Strains for Exploring Actinobacteria Biosynthetic Diversity.</title>
        <authorList>
            <person name="Kalkreuter E."/>
            <person name="Kautsar S.A."/>
            <person name="Yang D."/>
            <person name="Bader C.D."/>
            <person name="Teijaro C.N."/>
            <person name="Fluegel L."/>
            <person name="Davis C.M."/>
            <person name="Simpson J.R."/>
            <person name="Lauterbach L."/>
            <person name="Steele A.D."/>
            <person name="Gui C."/>
            <person name="Meng S."/>
            <person name="Li G."/>
            <person name="Viehrig K."/>
            <person name="Ye F."/>
            <person name="Su P."/>
            <person name="Kiefer A.F."/>
            <person name="Nichols A."/>
            <person name="Cepeda A.J."/>
            <person name="Yan W."/>
            <person name="Fan B."/>
            <person name="Jiang Y."/>
            <person name="Adhikari A."/>
            <person name="Zheng C.-J."/>
            <person name="Schuster L."/>
            <person name="Cowan T.M."/>
            <person name="Smanski M.J."/>
            <person name="Chevrette M.G."/>
            <person name="De Carvalho L.P.S."/>
            <person name="Shen B."/>
        </authorList>
    </citation>
    <scope>NUCLEOTIDE SEQUENCE [LARGE SCALE GENOMIC DNA]</scope>
    <source>
        <strain evidence="1 2">NPDC019377</strain>
    </source>
</reference>
<gene>
    <name evidence="1" type="ORF">ACH49Z_03980</name>
</gene>
<comment type="caution">
    <text evidence="1">The sequence shown here is derived from an EMBL/GenBank/DDBJ whole genome shotgun (WGS) entry which is preliminary data.</text>
</comment>
<dbReference type="EMBL" id="JBIRYL010000001">
    <property type="protein sequence ID" value="MFI2228992.1"/>
    <property type="molecule type" value="Genomic_DNA"/>
</dbReference>
<sequence>MPNGYRSTLVEQMRKYAPALPAVTADSLRTKVMVGELSLASVDLVSSLVDNAVSVDSQDVPTLRWLIESVTTPPDTPTDLADRLVVE</sequence>
<proteinExistence type="predicted"/>
<dbReference type="Proteomes" id="UP001611494">
    <property type="component" value="Unassembled WGS sequence"/>
</dbReference>
<keyword evidence="2" id="KW-1185">Reference proteome</keyword>
<evidence type="ECO:0000313" key="1">
    <source>
        <dbReference type="EMBL" id="MFI2228992.1"/>
    </source>
</evidence>
<organism evidence="1 2">
    <name type="scientific">Nocardia testacea</name>
    <dbReference type="NCBI Taxonomy" id="248551"/>
    <lineage>
        <taxon>Bacteria</taxon>
        <taxon>Bacillati</taxon>
        <taxon>Actinomycetota</taxon>
        <taxon>Actinomycetes</taxon>
        <taxon>Mycobacteriales</taxon>
        <taxon>Nocardiaceae</taxon>
        <taxon>Nocardia</taxon>
    </lineage>
</organism>
<protein>
    <submittedName>
        <fullName evidence="1">Uncharacterized protein</fullName>
    </submittedName>
</protein>
<evidence type="ECO:0000313" key="2">
    <source>
        <dbReference type="Proteomes" id="UP001611494"/>
    </source>
</evidence>
<name>A0ABW7VW65_9NOCA</name>
<accession>A0ABW7VW65</accession>
<dbReference type="RefSeq" id="WP_397059575.1">
    <property type="nucleotide sequence ID" value="NZ_JBIRYL010000001.1"/>
</dbReference>